<dbReference type="AlphaFoldDB" id="A0A9D5P1R0"/>
<dbReference type="InterPro" id="IPR051396">
    <property type="entry name" value="Bact_Antivir_Def_Nuclease"/>
</dbReference>
<organism evidence="1 2">
    <name type="scientific">Xylanibacter ruminicola</name>
    <name type="common">Prevotella ruminicola</name>
    <dbReference type="NCBI Taxonomy" id="839"/>
    <lineage>
        <taxon>Bacteria</taxon>
        <taxon>Pseudomonadati</taxon>
        <taxon>Bacteroidota</taxon>
        <taxon>Bacteroidia</taxon>
        <taxon>Bacteroidales</taxon>
        <taxon>Prevotellaceae</taxon>
        <taxon>Xylanibacter</taxon>
    </lineage>
</organism>
<reference evidence="1" key="1">
    <citation type="submission" date="2019-04" db="EMBL/GenBank/DDBJ databases">
        <title>Evolution of Biomass-Degrading Anaerobic Consortia Revealed by Metagenomics.</title>
        <authorList>
            <person name="Peng X."/>
        </authorList>
    </citation>
    <scope>NUCLEOTIDE SEQUENCE</scope>
    <source>
        <strain evidence="1">SIG140</strain>
    </source>
</reference>
<evidence type="ECO:0000313" key="1">
    <source>
        <dbReference type="EMBL" id="MBE6270402.1"/>
    </source>
</evidence>
<dbReference type="Proteomes" id="UP000806522">
    <property type="component" value="Unassembled WGS sequence"/>
</dbReference>
<accession>A0A9D5P1R0</accession>
<dbReference type="SUPFAM" id="SSF52540">
    <property type="entry name" value="P-loop containing nucleoside triphosphate hydrolases"/>
    <property type="match status" value="1"/>
</dbReference>
<dbReference type="GO" id="GO:0005524">
    <property type="term" value="F:ATP binding"/>
    <property type="evidence" value="ECO:0007669"/>
    <property type="project" value="UniProtKB-KW"/>
</dbReference>
<keyword evidence="1" id="KW-0067">ATP-binding</keyword>
<dbReference type="EMBL" id="SUYC01000005">
    <property type="protein sequence ID" value="MBE6270402.1"/>
    <property type="molecule type" value="Genomic_DNA"/>
</dbReference>
<keyword evidence="1" id="KW-0547">Nucleotide-binding</keyword>
<dbReference type="InterPro" id="IPR027417">
    <property type="entry name" value="P-loop_NTPase"/>
</dbReference>
<name>A0A9D5P1R0_XYLRU</name>
<dbReference type="PANTHER" id="PTHR43581">
    <property type="entry name" value="ATP/GTP PHOSPHATASE"/>
    <property type="match status" value="1"/>
</dbReference>
<proteinExistence type="predicted"/>
<evidence type="ECO:0000313" key="2">
    <source>
        <dbReference type="Proteomes" id="UP000806522"/>
    </source>
</evidence>
<sequence>MILTEFSYRESSGWQLEKLTLHHQNLIVGMNSVGKSRTLEALGNVIRFIKNDSELAKKDFSCVLRLSNSHQIEYAFELSDGLIKSESLLIDGQSKIVRNASTAEMYGESVNPPANKLLIQARRDTMRYPEIEEIILWAEHTSLYVFSNITASLKSLSPYILSTEPLIPEMYEQIKNQQNVLIEYIKELGYQIDKIEVVENASGGKWLLIYETGIEKPMEFYELSNGMFRVFSVLLYMIYSSTLKGARCLMIDDMGEGLDYRRSTKLGKIVFSYCKAKSIQLIVTSNDSFLLDTVDLDLWNILQRTGSVVTSLNSQTHQELFAKFARTGLSNYDILSSNFITNHVNTHKG</sequence>
<dbReference type="Gene3D" id="3.40.50.300">
    <property type="entry name" value="P-loop containing nucleotide triphosphate hydrolases"/>
    <property type="match status" value="1"/>
</dbReference>
<gene>
    <name evidence="1" type="ORF">E7101_05560</name>
</gene>
<comment type="caution">
    <text evidence="1">The sequence shown here is derived from an EMBL/GenBank/DDBJ whole genome shotgun (WGS) entry which is preliminary data.</text>
</comment>
<dbReference type="PANTHER" id="PTHR43581:SF4">
    <property type="entry name" value="ATP_GTP PHOSPHATASE"/>
    <property type="match status" value="1"/>
</dbReference>
<protein>
    <submittedName>
        <fullName evidence="1">ATP-binding protein</fullName>
    </submittedName>
</protein>